<proteinExistence type="predicted"/>
<name>A0A699H7P8_TANCI</name>
<evidence type="ECO:0000256" key="1">
    <source>
        <dbReference type="SAM" id="MobiDB-lite"/>
    </source>
</evidence>
<feature type="region of interest" description="Disordered" evidence="1">
    <location>
        <begin position="17"/>
        <end position="51"/>
    </location>
</feature>
<reference evidence="3" key="1">
    <citation type="journal article" date="2019" name="Sci. Rep.">
        <title>Draft genome of Tanacetum cinerariifolium, the natural source of mosquito coil.</title>
        <authorList>
            <person name="Yamashiro T."/>
            <person name="Shiraishi A."/>
            <person name="Satake H."/>
            <person name="Nakayama K."/>
        </authorList>
    </citation>
    <scope>NUCLEOTIDE SEQUENCE</scope>
</reference>
<dbReference type="PANTHER" id="PTHR31267">
    <property type="entry name" value="DENTIN SIALOPHOSPHOPROTEIN-LIKE PROTEIN"/>
    <property type="match status" value="1"/>
</dbReference>
<accession>A0A699H7P8</accession>
<dbReference type="PANTHER" id="PTHR31267:SF2">
    <property type="entry name" value="EXPRESSED PROTEIN"/>
    <property type="match status" value="1"/>
</dbReference>
<feature type="domain" description="PATROL1-like C-terminal" evidence="2">
    <location>
        <begin position="436"/>
        <end position="541"/>
    </location>
</feature>
<dbReference type="AlphaFoldDB" id="A0A699H7P8"/>
<dbReference type="Pfam" id="PF25761">
    <property type="entry name" value="TPR_PATROL1"/>
    <property type="match status" value="2"/>
</dbReference>
<feature type="domain" description="PATROL1-like C-terminal" evidence="2">
    <location>
        <begin position="564"/>
        <end position="605"/>
    </location>
</feature>
<dbReference type="InterPro" id="IPR057984">
    <property type="entry name" value="PATROL1_C"/>
</dbReference>
<evidence type="ECO:0000259" key="2">
    <source>
        <dbReference type="Pfam" id="PF25761"/>
    </source>
</evidence>
<comment type="caution">
    <text evidence="3">The sequence shown here is derived from an EMBL/GenBank/DDBJ whole genome shotgun (WGS) entry which is preliminary data.</text>
</comment>
<gene>
    <name evidence="3" type="ORF">Tci_337537</name>
</gene>
<organism evidence="3">
    <name type="scientific">Tanacetum cinerariifolium</name>
    <name type="common">Dalmatian daisy</name>
    <name type="synonym">Chrysanthemum cinerariifolium</name>
    <dbReference type="NCBI Taxonomy" id="118510"/>
    <lineage>
        <taxon>Eukaryota</taxon>
        <taxon>Viridiplantae</taxon>
        <taxon>Streptophyta</taxon>
        <taxon>Embryophyta</taxon>
        <taxon>Tracheophyta</taxon>
        <taxon>Spermatophyta</taxon>
        <taxon>Magnoliopsida</taxon>
        <taxon>eudicotyledons</taxon>
        <taxon>Gunneridae</taxon>
        <taxon>Pentapetalae</taxon>
        <taxon>asterids</taxon>
        <taxon>campanulids</taxon>
        <taxon>Asterales</taxon>
        <taxon>Asteraceae</taxon>
        <taxon>Asteroideae</taxon>
        <taxon>Anthemideae</taxon>
        <taxon>Anthemidinae</taxon>
        <taxon>Tanacetum</taxon>
    </lineage>
</organism>
<evidence type="ECO:0000313" key="3">
    <source>
        <dbReference type="EMBL" id="GEX65562.1"/>
    </source>
</evidence>
<feature type="compositionally biased region" description="Basic and acidic residues" evidence="1">
    <location>
        <begin position="760"/>
        <end position="770"/>
    </location>
</feature>
<protein>
    <recommendedName>
        <fullName evidence="2">PATROL1-like C-terminal domain-containing protein</fullName>
    </recommendedName>
</protein>
<dbReference type="EMBL" id="BKCJ010121594">
    <property type="protein sequence ID" value="GEX65562.1"/>
    <property type="molecule type" value="Genomic_DNA"/>
</dbReference>
<feature type="region of interest" description="Disordered" evidence="1">
    <location>
        <begin position="756"/>
        <end position="780"/>
    </location>
</feature>
<sequence>MHYLPSWLIENVAVMSRSSSSTGGSSDGTNDSNCDGGGESNGSSNSETGLPIPYGFKLMQTIAKPELIKNQSHSQNQNMNVYMYGHQGLQTRPDETNYLGLHEESDHDNMNPTDYLVHELQERGVSKQILNCHISNDFTAHSSSNPFGGEHQINGQHLGLQVPLQHKQSGFSGVQNMQHQLKLRKMHELQRQKNMQQGDTRQHSLSNQAMSFATHVSGGTSHGFINGNPLFESQGIPGNSLFEHMSGQDPINTEQIQQLNSNHQTKCEKEFQGPQDFIGLSEMTHDKLVTEADTFHGLASLDPDEEKIMYGSDENIWDAFGSDINIDGVIAEASSRVVGLQEELTGVNFLNLNKTPLANVNFSNTLAMGFGIDGAKMKDDHERHMGFVHDDELALNSSSGCPVDPGISIFRIAEALPALTVVDYYASKRRSTSKHYPVWNSRANQEGYTLSAVEVLVIIDETLDAFFQLLIPTHLALLPDLIVGLDQCLQYYTSKAKSGCGSRNTFIPAMLALPRCVAYTKFHSVFRKKEKPANLQRRISQTFQTVYQRSLNSPWCMIRRDSKTMVLLVLLGGGPSHAFTLQDSRQIEDDFKSVRDLFWANGDGFQWMWDVTRVTILAFLGSLEVFLEGSFVVCYGHEDCISFRHQVYYQVVSSEFSSASRMFCYRIMQEFFDECHENEDVHGGQAWFYKGFDQLVIGLAWALPRFAISPWFVVPCSADQVAVPFHHPLLMELHPHVLFLPDKQELDGMVLETTDYTNGDSDHADTHDSRNTPTIDESQGGRVGMLQCVDMHFKQNDGVMCDVEVMSQESRGSGATLGESLRSLDVEIGSVEDDGGERQGPRRINASLGYISDEPRDGVVGSAPIDTAFLDALPEKLRAKVLNEPKSR</sequence>
<feature type="compositionally biased region" description="Low complexity" evidence="1">
    <location>
        <begin position="18"/>
        <end position="34"/>
    </location>
</feature>